<protein>
    <recommendedName>
        <fullName evidence="7">Xylanolytic transcriptional activator regulatory domain-containing protein</fullName>
    </recommendedName>
</protein>
<dbReference type="GO" id="GO:0000981">
    <property type="term" value="F:DNA-binding transcription factor activity, RNA polymerase II-specific"/>
    <property type="evidence" value="ECO:0007669"/>
    <property type="project" value="InterPro"/>
</dbReference>
<feature type="compositionally biased region" description="Polar residues" evidence="6">
    <location>
        <begin position="584"/>
        <end position="624"/>
    </location>
</feature>
<keyword evidence="4" id="KW-0804">Transcription</keyword>
<name>A0AA38X3P2_9EURO</name>
<evidence type="ECO:0000256" key="4">
    <source>
        <dbReference type="ARBA" id="ARBA00023163"/>
    </source>
</evidence>
<dbReference type="GO" id="GO:0003677">
    <property type="term" value="F:DNA binding"/>
    <property type="evidence" value="ECO:0007669"/>
    <property type="project" value="InterPro"/>
</dbReference>
<feature type="region of interest" description="Disordered" evidence="6">
    <location>
        <begin position="1"/>
        <end position="26"/>
    </location>
</feature>
<evidence type="ECO:0000256" key="6">
    <source>
        <dbReference type="SAM" id="MobiDB-lite"/>
    </source>
</evidence>
<evidence type="ECO:0000256" key="5">
    <source>
        <dbReference type="ARBA" id="ARBA00023242"/>
    </source>
</evidence>
<dbReference type="GO" id="GO:0005634">
    <property type="term" value="C:nucleus"/>
    <property type="evidence" value="ECO:0007669"/>
    <property type="project" value="UniProtKB-SubCell"/>
</dbReference>
<feature type="region of interest" description="Disordered" evidence="6">
    <location>
        <begin position="575"/>
        <end position="630"/>
    </location>
</feature>
<evidence type="ECO:0000313" key="8">
    <source>
        <dbReference type="EMBL" id="KAJ9606103.1"/>
    </source>
</evidence>
<keyword evidence="9" id="KW-1185">Reference proteome</keyword>
<dbReference type="InterPro" id="IPR007219">
    <property type="entry name" value="XnlR_reg_dom"/>
</dbReference>
<comment type="caution">
    <text evidence="8">The sequence shown here is derived from an EMBL/GenBank/DDBJ whole genome shotgun (WGS) entry which is preliminary data.</text>
</comment>
<sequence length="753" mass="82495">MSLHRCSQRRPKAADQYQDPGGSIGCAELESRNVSQKEPMETITASSPDDFAHVDAIEPMSDPVDIEFDIQAATETILPYVFNSRPDSLDAGQGTGLPISYSNIPGSSISSGETSGGPQVLSSQDPSSKSTPVDSALPLIGLGLEEALPSQEVQDDLFRLFFNNVYLYMPAIHPKRFLARAQLSPSSNLRPPPCLLYAMWALAASTTESYRPVQDVFYQRARKYAELDEMKSLGQLVCTVAHIQTWALLCLYESFNMFLVRSFLSERKAAALCIAAGLHKLDGVGLATSQFLGPAEDWTDLEERRRIFWCIFMHDRFLCAGSGFTPAFDEQDIQTDLPSPEDAYENGTFARGMKLSEAMTPAGARNVSVLGARAVLASLFGRVVVQLHRPDPDGKSIDDMDSSFWKSYRSIDNVLVNTAVCFPDSMAKWGRLGPLNVDFLNIATRACAISLHQSAIFTAGKNPRLAEISRNAKSRCMESAREMANIVQQIPDKIMLLTPPFTSFCVYVAARVFAVALKEAPAQETETLWEALQYMQSRLELIKTTRPYTANLIKQLNSDLESLGDLNPTGHIIVKATPEDGADGNSNASPVNATSSSKTSPVASQPNLQAQPSFKSGHFRSTSHGVLPEVVDKRPSYLSRAYTDPDPDYPPGSMNTIPPSFMRGPTSVPMDDLLWTPDTNNEMFTVQPNYTRAGSAPPGLIDMSMMDSMDPVEIQMSMAQSTFGLYSASDPSQPPMDFSNAWSADLVWDTSHG</sequence>
<feature type="compositionally biased region" description="Polar residues" evidence="6">
    <location>
        <begin position="120"/>
        <end position="133"/>
    </location>
</feature>
<dbReference type="GO" id="GO:0008270">
    <property type="term" value="F:zinc ion binding"/>
    <property type="evidence" value="ECO:0007669"/>
    <property type="project" value="InterPro"/>
</dbReference>
<accession>A0AA38X3P2</accession>
<evidence type="ECO:0000313" key="9">
    <source>
        <dbReference type="Proteomes" id="UP001172673"/>
    </source>
</evidence>
<dbReference type="AlphaFoldDB" id="A0AA38X3P2"/>
<proteinExistence type="predicted"/>
<feature type="region of interest" description="Disordered" evidence="6">
    <location>
        <begin position="102"/>
        <end position="133"/>
    </location>
</feature>
<dbReference type="PANTHER" id="PTHR47338">
    <property type="entry name" value="ZN(II)2CYS6 TRANSCRIPTION FACTOR (EUROFUNG)-RELATED"/>
    <property type="match status" value="1"/>
</dbReference>
<reference evidence="8" key="1">
    <citation type="submission" date="2022-10" db="EMBL/GenBank/DDBJ databases">
        <title>Culturing micro-colonial fungi from biological soil crusts in the Mojave desert and describing Neophaeococcomyces mojavensis, and introducing the new genera and species Taxawa tesnikishii.</title>
        <authorList>
            <person name="Kurbessoian T."/>
            <person name="Stajich J.E."/>
        </authorList>
    </citation>
    <scope>NUCLEOTIDE SEQUENCE</scope>
    <source>
        <strain evidence="8">TK_41</strain>
    </source>
</reference>
<dbReference type="InterPro" id="IPR050815">
    <property type="entry name" value="TF_fung"/>
</dbReference>
<feature type="compositionally biased region" description="Basic residues" evidence="6">
    <location>
        <begin position="1"/>
        <end position="11"/>
    </location>
</feature>
<dbReference type="PANTHER" id="PTHR47338:SF10">
    <property type="entry name" value="TRANSCRIPTION FACTOR DOMAIN-CONTAINING PROTEIN-RELATED"/>
    <property type="match status" value="1"/>
</dbReference>
<comment type="subcellular location">
    <subcellularLocation>
        <location evidence="1">Nucleus</location>
    </subcellularLocation>
</comment>
<evidence type="ECO:0000256" key="1">
    <source>
        <dbReference type="ARBA" id="ARBA00004123"/>
    </source>
</evidence>
<keyword evidence="2" id="KW-0479">Metal-binding</keyword>
<feature type="compositionally biased region" description="Low complexity" evidence="6">
    <location>
        <begin position="102"/>
        <end position="117"/>
    </location>
</feature>
<organism evidence="8 9">
    <name type="scientific">Cladophialophora chaetospira</name>
    <dbReference type="NCBI Taxonomy" id="386627"/>
    <lineage>
        <taxon>Eukaryota</taxon>
        <taxon>Fungi</taxon>
        <taxon>Dikarya</taxon>
        <taxon>Ascomycota</taxon>
        <taxon>Pezizomycotina</taxon>
        <taxon>Eurotiomycetes</taxon>
        <taxon>Chaetothyriomycetidae</taxon>
        <taxon>Chaetothyriales</taxon>
        <taxon>Herpotrichiellaceae</taxon>
        <taxon>Cladophialophora</taxon>
    </lineage>
</organism>
<dbReference type="Proteomes" id="UP001172673">
    <property type="component" value="Unassembled WGS sequence"/>
</dbReference>
<gene>
    <name evidence="8" type="ORF">H2200_009064</name>
</gene>
<dbReference type="EMBL" id="JAPDRK010000014">
    <property type="protein sequence ID" value="KAJ9606103.1"/>
    <property type="molecule type" value="Genomic_DNA"/>
</dbReference>
<evidence type="ECO:0000259" key="7">
    <source>
        <dbReference type="SMART" id="SM00906"/>
    </source>
</evidence>
<keyword evidence="5" id="KW-0539">Nucleus</keyword>
<evidence type="ECO:0000256" key="3">
    <source>
        <dbReference type="ARBA" id="ARBA00023015"/>
    </source>
</evidence>
<dbReference type="CDD" id="cd12148">
    <property type="entry name" value="fungal_TF_MHR"/>
    <property type="match status" value="1"/>
</dbReference>
<dbReference type="GO" id="GO:0006351">
    <property type="term" value="P:DNA-templated transcription"/>
    <property type="evidence" value="ECO:0007669"/>
    <property type="project" value="InterPro"/>
</dbReference>
<dbReference type="Pfam" id="PF04082">
    <property type="entry name" value="Fungal_trans"/>
    <property type="match status" value="1"/>
</dbReference>
<dbReference type="SMART" id="SM00906">
    <property type="entry name" value="Fungal_trans"/>
    <property type="match status" value="1"/>
</dbReference>
<keyword evidence="3" id="KW-0805">Transcription regulation</keyword>
<evidence type="ECO:0000256" key="2">
    <source>
        <dbReference type="ARBA" id="ARBA00022723"/>
    </source>
</evidence>
<feature type="domain" description="Xylanolytic transcriptional activator regulatory" evidence="7">
    <location>
        <begin position="278"/>
        <end position="344"/>
    </location>
</feature>